<evidence type="ECO:0000256" key="3">
    <source>
        <dbReference type="ARBA" id="ARBA00023015"/>
    </source>
</evidence>
<dbReference type="InterPro" id="IPR036864">
    <property type="entry name" value="Zn2-C6_fun-type_DNA-bd_sf"/>
</dbReference>
<evidence type="ECO:0000259" key="7">
    <source>
        <dbReference type="PROSITE" id="PS50048"/>
    </source>
</evidence>
<feature type="compositionally biased region" description="Pro residues" evidence="6">
    <location>
        <begin position="180"/>
        <end position="195"/>
    </location>
</feature>
<evidence type="ECO:0000256" key="6">
    <source>
        <dbReference type="SAM" id="MobiDB-lite"/>
    </source>
</evidence>
<accession>A0A6J3MI97</accession>
<reference evidence="9" key="2">
    <citation type="submission" date="2020-04" db="EMBL/GenBank/DDBJ databases">
        <authorList>
            <consortium name="NCBI Genome Project"/>
        </authorList>
    </citation>
    <scope>NUCLEOTIDE SEQUENCE</scope>
    <source>
        <strain evidence="9">CBS 342.82</strain>
    </source>
</reference>
<evidence type="ECO:0000256" key="2">
    <source>
        <dbReference type="ARBA" id="ARBA00022723"/>
    </source>
</evidence>
<evidence type="ECO:0000256" key="4">
    <source>
        <dbReference type="ARBA" id="ARBA00023163"/>
    </source>
</evidence>
<dbReference type="PROSITE" id="PS00463">
    <property type="entry name" value="ZN2_CY6_FUNGAL_1"/>
    <property type="match status" value="1"/>
</dbReference>
<feature type="compositionally biased region" description="Basic and acidic residues" evidence="6">
    <location>
        <begin position="213"/>
        <end position="223"/>
    </location>
</feature>
<dbReference type="PANTHER" id="PTHR47338:SF5">
    <property type="entry name" value="ZN(II)2CYS6 TRANSCRIPTION FACTOR (EUROFUNG)"/>
    <property type="match status" value="1"/>
</dbReference>
<dbReference type="Gene3D" id="4.10.240.10">
    <property type="entry name" value="Zn(2)-C6 fungal-type DNA-binding domain"/>
    <property type="match status" value="1"/>
</dbReference>
<organism evidence="9">
    <name type="scientific">Dissoconium aciculare CBS 342.82</name>
    <dbReference type="NCBI Taxonomy" id="1314786"/>
    <lineage>
        <taxon>Eukaryota</taxon>
        <taxon>Fungi</taxon>
        <taxon>Dikarya</taxon>
        <taxon>Ascomycota</taxon>
        <taxon>Pezizomycotina</taxon>
        <taxon>Dothideomycetes</taxon>
        <taxon>Dothideomycetidae</taxon>
        <taxon>Mycosphaerellales</taxon>
        <taxon>Dissoconiaceae</taxon>
        <taxon>Dissoconium</taxon>
    </lineage>
</organism>
<dbReference type="SUPFAM" id="SSF57701">
    <property type="entry name" value="Zn2/Cys6 DNA-binding domain"/>
    <property type="match status" value="1"/>
</dbReference>
<dbReference type="GeneID" id="54357605"/>
<dbReference type="InterPro" id="IPR050815">
    <property type="entry name" value="TF_fung"/>
</dbReference>
<feature type="region of interest" description="Disordered" evidence="6">
    <location>
        <begin position="138"/>
        <end position="255"/>
    </location>
</feature>
<dbReference type="Proteomes" id="UP000504637">
    <property type="component" value="Unplaced"/>
</dbReference>
<keyword evidence="3" id="KW-0805">Transcription regulation</keyword>
<keyword evidence="2" id="KW-0479">Metal-binding</keyword>
<dbReference type="InterPro" id="IPR001138">
    <property type="entry name" value="Zn2Cys6_DnaBD"/>
</dbReference>
<keyword evidence="4" id="KW-0804">Transcription</keyword>
<feature type="compositionally biased region" description="Low complexity" evidence="6">
    <location>
        <begin position="196"/>
        <end position="212"/>
    </location>
</feature>
<reference evidence="9" key="3">
    <citation type="submission" date="2025-08" db="UniProtKB">
        <authorList>
            <consortium name="RefSeq"/>
        </authorList>
    </citation>
    <scope>IDENTIFICATION</scope>
    <source>
        <strain evidence="9">CBS 342.82</strain>
    </source>
</reference>
<sequence length="268" mass="29426">MSSIDPALSADVSNVNVDHTKQIPPISQPMTQGAPTMQTLQPQHPDQYRALPPPQAIYNPHYAQPQMPYQAAQPAPRQRTAIACRYCRRRKIRCSGFDQSEDGRCTNCQRFSQECVFTPVSSQAQAFVPAHTVWRGQQPPANTQLYGAYGQPLPSHGRGDQFQQQQQQQQPQQGQQQPGQYPPPPQGYHQPPPMYGQPQAGGQMPQQQTPGEPGRKRPNDEPHTPTMVPPNPATQGSRGSSDAPGYAYPDPTGMNAIGTLFAISLLSV</sequence>
<keyword evidence="5" id="KW-0539">Nucleus</keyword>
<dbReference type="GO" id="GO:0005634">
    <property type="term" value="C:nucleus"/>
    <property type="evidence" value="ECO:0007669"/>
    <property type="project" value="UniProtKB-SubCell"/>
</dbReference>
<proteinExistence type="predicted"/>
<feature type="domain" description="Zn(2)-C6 fungal-type" evidence="7">
    <location>
        <begin position="83"/>
        <end position="117"/>
    </location>
</feature>
<dbReference type="AlphaFoldDB" id="A0A6J3MI97"/>
<evidence type="ECO:0000256" key="5">
    <source>
        <dbReference type="ARBA" id="ARBA00023242"/>
    </source>
</evidence>
<dbReference type="Pfam" id="PF00172">
    <property type="entry name" value="Zn_clus"/>
    <property type="match status" value="1"/>
</dbReference>
<dbReference type="CDD" id="cd00067">
    <property type="entry name" value="GAL4"/>
    <property type="match status" value="1"/>
</dbReference>
<feature type="compositionally biased region" description="Low complexity" evidence="6">
    <location>
        <begin position="161"/>
        <end position="179"/>
    </location>
</feature>
<dbReference type="PANTHER" id="PTHR47338">
    <property type="entry name" value="ZN(II)2CYS6 TRANSCRIPTION FACTOR (EUROFUNG)-RELATED"/>
    <property type="match status" value="1"/>
</dbReference>
<dbReference type="RefSeq" id="XP_033464681.1">
    <property type="nucleotide sequence ID" value="XM_033599806.1"/>
</dbReference>
<name>A0A6J3MI97_9PEZI</name>
<evidence type="ECO:0000313" key="8">
    <source>
        <dbReference type="Proteomes" id="UP000504637"/>
    </source>
</evidence>
<protein>
    <recommendedName>
        <fullName evidence="7">Zn(2)-C6 fungal-type domain-containing protein</fullName>
    </recommendedName>
</protein>
<reference evidence="9" key="1">
    <citation type="submission" date="2020-01" db="EMBL/GenBank/DDBJ databases">
        <authorList>
            <consortium name="DOE Joint Genome Institute"/>
            <person name="Haridas S."/>
            <person name="Albert R."/>
            <person name="Binder M."/>
            <person name="Bloem J."/>
            <person name="Labutti K."/>
            <person name="Salamov A."/>
            <person name="Andreopoulos B."/>
            <person name="Baker S.E."/>
            <person name="Barry K."/>
            <person name="Bills G."/>
            <person name="Bluhm B.H."/>
            <person name="Cannon C."/>
            <person name="Castanera R."/>
            <person name="Culley D.E."/>
            <person name="Daum C."/>
            <person name="Ezra D."/>
            <person name="Gonzalez J.B."/>
            <person name="Henrissat B."/>
            <person name="Kuo A."/>
            <person name="Liang C."/>
            <person name="Lipzen A."/>
            <person name="Lutzoni F."/>
            <person name="Magnuson J."/>
            <person name="Mondo S."/>
            <person name="Nolan M."/>
            <person name="Ohm R."/>
            <person name="Pangilinan J."/>
            <person name="Park H.-J."/>
            <person name="Ramirez L."/>
            <person name="Alfaro M."/>
            <person name="Sun H."/>
            <person name="Tritt A."/>
            <person name="Yoshinaga Y."/>
            <person name="Zwiers L.-H."/>
            <person name="Turgeon B.G."/>
            <person name="Goodwin S.B."/>
            <person name="Spatafora J.W."/>
            <person name="Crous P.W."/>
            <person name="Grigoriev I.V."/>
        </authorList>
    </citation>
    <scope>NUCLEOTIDE SEQUENCE</scope>
    <source>
        <strain evidence="9">CBS 342.82</strain>
    </source>
</reference>
<evidence type="ECO:0000256" key="1">
    <source>
        <dbReference type="ARBA" id="ARBA00004123"/>
    </source>
</evidence>
<keyword evidence="8" id="KW-1185">Reference proteome</keyword>
<evidence type="ECO:0000313" key="9">
    <source>
        <dbReference type="RefSeq" id="XP_033464681.1"/>
    </source>
</evidence>
<comment type="subcellular location">
    <subcellularLocation>
        <location evidence="1">Nucleus</location>
    </subcellularLocation>
</comment>
<dbReference type="SMART" id="SM00066">
    <property type="entry name" value="GAL4"/>
    <property type="match status" value="1"/>
</dbReference>
<dbReference type="GO" id="GO:0000981">
    <property type="term" value="F:DNA-binding transcription factor activity, RNA polymerase II-specific"/>
    <property type="evidence" value="ECO:0007669"/>
    <property type="project" value="InterPro"/>
</dbReference>
<gene>
    <name evidence="9" type="ORF">K489DRAFT_22999</name>
</gene>
<dbReference type="OrthoDB" id="5401558at2759"/>
<dbReference type="PROSITE" id="PS50048">
    <property type="entry name" value="ZN2_CY6_FUNGAL_2"/>
    <property type="match status" value="1"/>
</dbReference>
<dbReference type="GO" id="GO:0008270">
    <property type="term" value="F:zinc ion binding"/>
    <property type="evidence" value="ECO:0007669"/>
    <property type="project" value="InterPro"/>
</dbReference>